<sequence length="368" mass="42520">MHRELFYIAGFDPRSPKYYYSIFKNNINKTSAIEQDQLNLGKLKKDELFYFDIEYKGCKTRYNFLVWNDIASKHFCKGFLDIFNALFASLVGHLFSGVSRMVAKHSRTQLIAGYYPILSILSIYFFIGLICYVLSNFIESVILWLVISIFILYFSSKAIFYLGNKAGIFWLLSIYRFCYRYAKGEIDGIEARNESFANEIIKSLKNSQNISSEIMVVAHSVGSIIAISSVANVIRKCKALGVDISNLKLVLIGGCTPLASFHNHGDKFKNDLEVVANSGITWLDFSSKIDGACFFMVDYVKLLDRSVKNSPNLISVRFFKIYDKQTYKNIRYKWYEVHFLYLKATQIRGGYDYFYLVADPNKLEYKKF</sequence>
<evidence type="ECO:0000313" key="3">
    <source>
        <dbReference type="EMBL" id="ARR00002.1"/>
    </source>
</evidence>
<name>A0A1X9SUQ1_9BACT</name>
<gene>
    <name evidence="3" type="ORF">CSUIS_0152</name>
</gene>
<protein>
    <submittedName>
        <fullName evidence="3">Putative membrane protein</fullName>
    </submittedName>
</protein>
<dbReference type="InterPro" id="IPR007751">
    <property type="entry name" value="DUF676_lipase-like"/>
</dbReference>
<reference evidence="4" key="1">
    <citation type="journal article" date="2017" name="Genome Biol. Evol.">
        <title>Comparative Genomic Analysis Identifies a Campylobacter Clade Deficient in Selenium Metabolism.</title>
        <authorList>
            <person name="Miller W.G."/>
            <person name="Yee E."/>
            <person name="Lopes B.S."/>
            <person name="Chapman M.H."/>
            <person name="Huynh S."/>
            <person name="Bono J.L."/>
            <person name="Parker C.T."/>
            <person name="Strachan N.J.C."/>
            <person name="Forbes K.J."/>
        </authorList>
    </citation>
    <scope>NUCLEOTIDE SEQUENCE [LARGE SCALE GENOMIC DNA]</scope>
    <source>
        <strain evidence="4">RM6137</strain>
    </source>
</reference>
<dbReference type="AlphaFoldDB" id="A0A1X9SUQ1"/>
<evidence type="ECO:0000256" key="1">
    <source>
        <dbReference type="SAM" id="Phobius"/>
    </source>
</evidence>
<dbReference type="Proteomes" id="UP000194260">
    <property type="component" value="Chromosome"/>
</dbReference>
<feature type="domain" description="DUF676" evidence="2">
    <location>
        <begin position="186"/>
        <end position="247"/>
    </location>
</feature>
<evidence type="ECO:0000313" key="4">
    <source>
        <dbReference type="Proteomes" id="UP000194260"/>
    </source>
</evidence>
<feature type="transmembrane region" description="Helical" evidence="1">
    <location>
        <begin position="141"/>
        <end position="162"/>
    </location>
</feature>
<keyword evidence="1" id="KW-1133">Transmembrane helix</keyword>
<dbReference type="RefSeq" id="WP_086296737.1">
    <property type="nucleotide sequence ID" value="NZ_CP018789.1"/>
</dbReference>
<dbReference type="Pfam" id="PF05057">
    <property type="entry name" value="DUF676"/>
    <property type="match status" value="1"/>
</dbReference>
<dbReference type="KEGG" id="camy:CSUIS_0152"/>
<accession>A0A1X9SUQ1</accession>
<proteinExistence type="predicted"/>
<dbReference type="EMBL" id="CP018789">
    <property type="protein sequence ID" value="ARR00002.1"/>
    <property type="molecule type" value="Genomic_DNA"/>
</dbReference>
<feature type="transmembrane region" description="Helical" evidence="1">
    <location>
        <begin position="82"/>
        <end position="102"/>
    </location>
</feature>
<organism evidence="3 4">
    <name type="scientific">Campylobacter porcelli</name>
    <dbReference type="NCBI Taxonomy" id="1660073"/>
    <lineage>
        <taxon>Bacteria</taxon>
        <taxon>Pseudomonadati</taxon>
        <taxon>Campylobacterota</taxon>
        <taxon>Epsilonproteobacteria</taxon>
        <taxon>Campylobacterales</taxon>
        <taxon>Campylobacteraceae</taxon>
        <taxon>Campylobacter</taxon>
    </lineage>
</organism>
<keyword evidence="1" id="KW-0472">Membrane</keyword>
<feature type="transmembrane region" description="Helical" evidence="1">
    <location>
        <begin position="114"/>
        <end position="135"/>
    </location>
</feature>
<keyword evidence="1" id="KW-0812">Transmembrane</keyword>
<dbReference type="STRING" id="1660073.CSUIS_0152"/>
<evidence type="ECO:0000259" key="2">
    <source>
        <dbReference type="Pfam" id="PF05057"/>
    </source>
</evidence>